<keyword evidence="2" id="KW-1185">Reference proteome</keyword>
<evidence type="ECO:0000313" key="2">
    <source>
        <dbReference type="Proteomes" id="UP001249851"/>
    </source>
</evidence>
<organism evidence="1 2">
    <name type="scientific">Acropora cervicornis</name>
    <name type="common">Staghorn coral</name>
    <dbReference type="NCBI Taxonomy" id="6130"/>
    <lineage>
        <taxon>Eukaryota</taxon>
        <taxon>Metazoa</taxon>
        <taxon>Cnidaria</taxon>
        <taxon>Anthozoa</taxon>
        <taxon>Hexacorallia</taxon>
        <taxon>Scleractinia</taxon>
        <taxon>Astrocoeniina</taxon>
        <taxon>Acroporidae</taxon>
        <taxon>Acropora</taxon>
    </lineage>
</organism>
<reference evidence="1" key="2">
    <citation type="journal article" date="2023" name="Science">
        <title>Genomic signatures of disease resistance in endangered staghorn corals.</title>
        <authorList>
            <person name="Vollmer S.V."/>
            <person name="Selwyn J.D."/>
            <person name="Despard B.A."/>
            <person name="Roesel C.L."/>
        </authorList>
    </citation>
    <scope>NUCLEOTIDE SEQUENCE</scope>
    <source>
        <strain evidence="1">K2</strain>
    </source>
</reference>
<protein>
    <submittedName>
        <fullName evidence="1">Uncharacterized protein</fullName>
    </submittedName>
</protein>
<sequence>MSGVRSLPNCKQLSAKTYLRPMGTAWYPAQPLQRCVQYSCFGQDRMVPNDLLGKCACFSRTTNEEQLYLRETTNYCHNTGSKLSLSSSSSTLKDNAEDGLGHSPCSFFRCTLVFRHLVSLEY</sequence>
<dbReference type="EMBL" id="JARQWQ010000160">
    <property type="protein sequence ID" value="KAK2547967.1"/>
    <property type="molecule type" value="Genomic_DNA"/>
</dbReference>
<evidence type="ECO:0000313" key="1">
    <source>
        <dbReference type="EMBL" id="KAK2547967.1"/>
    </source>
</evidence>
<accession>A0AAD9USE1</accession>
<reference evidence="1" key="1">
    <citation type="journal article" date="2023" name="G3 (Bethesda)">
        <title>Whole genome assembly and annotation of the endangered Caribbean coral Acropora cervicornis.</title>
        <authorList>
            <person name="Selwyn J.D."/>
            <person name="Vollmer S.V."/>
        </authorList>
    </citation>
    <scope>NUCLEOTIDE SEQUENCE</scope>
    <source>
        <strain evidence="1">K2</strain>
    </source>
</reference>
<gene>
    <name evidence="1" type="ORF">P5673_031910</name>
</gene>
<dbReference type="Proteomes" id="UP001249851">
    <property type="component" value="Unassembled WGS sequence"/>
</dbReference>
<proteinExistence type="predicted"/>
<comment type="caution">
    <text evidence="1">The sequence shown here is derived from an EMBL/GenBank/DDBJ whole genome shotgun (WGS) entry which is preliminary data.</text>
</comment>
<name>A0AAD9USE1_ACRCE</name>
<dbReference type="AlphaFoldDB" id="A0AAD9USE1"/>